<evidence type="ECO:0000256" key="5">
    <source>
        <dbReference type="ARBA" id="ARBA00047831"/>
    </source>
</evidence>
<protein>
    <recommendedName>
        <fullName evidence="4 7">Aminoglycoside (3'') (9) adenylyltransferase</fullName>
        <ecNumber evidence="3 7">2.7.7.47</ecNumber>
    </recommendedName>
</protein>
<keyword evidence="7 10" id="KW-0548">Nucleotidyltransferase</keyword>
<dbReference type="Pfam" id="PF18765">
    <property type="entry name" value="Polbeta"/>
    <property type="match status" value="1"/>
</dbReference>
<keyword evidence="7" id="KW-0067">ATP-binding</keyword>
<dbReference type="InterPro" id="IPR041633">
    <property type="entry name" value="Polbeta"/>
</dbReference>
<keyword evidence="2 7" id="KW-0046">Antibiotic resistance</keyword>
<feature type="domain" description="Adenylyltransferase AadA C-terminal" evidence="8">
    <location>
        <begin position="158"/>
        <end position="258"/>
    </location>
</feature>
<evidence type="ECO:0000256" key="1">
    <source>
        <dbReference type="ARBA" id="ARBA00022679"/>
    </source>
</evidence>
<name>A0A2N7UED8_9GAMM</name>
<dbReference type="Proteomes" id="UP000235803">
    <property type="component" value="Unassembled WGS sequence"/>
</dbReference>
<accession>A0A2N7UED8</accession>
<dbReference type="PIRSF" id="PIRSF000819">
    <property type="entry name" value="Streptomycin_3-adenylyltransf"/>
    <property type="match status" value="1"/>
</dbReference>
<dbReference type="Pfam" id="PF13427">
    <property type="entry name" value="AadA_C"/>
    <property type="match status" value="1"/>
</dbReference>
<organism evidence="10 11">
    <name type="scientific">Billgrantia endophytica</name>
    <dbReference type="NCBI Taxonomy" id="2033802"/>
    <lineage>
        <taxon>Bacteria</taxon>
        <taxon>Pseudomonadati</taxon>
        <taxon>Pseudomonadota</taxon>
        <taxon>Gammaproteobacteria</taxon>
        <taxon>Oceanospirillales</taxon>
        <taxon>Halomonadaceae</taxon>
        <taxon>Billgrantia</taxon>
    </lineage>
</organism>
<comment type="catalytic activity">
    <reaction evidence="5 7">
        <text>spectinomycin + ATP = 9-O-adenylylspectinomycin + diphosphate</text>
        <dbReference type="Rhea" id="RHEA:63228"/>
        <dbReference type="ChEBI" id="CHEBI:30616"/>
        <dbReference type="ChEBI" id="CHEBI:33019"/>
        <dbReference type="ChEBI" id="CHEBI:146260"/>
        <dbReference type="ChEBI" id="CHEBI:146261"/>
    </reaction>
</comment>
<dbReference type="EMBL" id="PNRF01000001">
    <property type="protein sequence ID" value="PMR78751.1"/>
    <property type="molecule type" value="Genomic_DNA"/>
</dbReference>
<evidence type="ECO:0000259" key="8">
    <source>
        <dbReference type="Pfam" id="PF13427"/>
    </source>
</evidence>
<sequence length="275" mass="30564">MTPPSHYPSESNTLPEEAIHALRAVRHFLDDSAIAAYLFGSAVMGGLRPDSDVDVLVIVEEGLTNEMRQQLVAALMTISGRVDIETSARPLELTIVRLTDITPWRYPPSAEFVYGEWLRQAFEAGHIPPPTHDPDLAIVLKKARDDSITLLGPDASRLLDPVPAEDIRRALAESLPSLLDDIEGDERNVVLTLARMWLTAATGDIAPKDIAARWAMDRLPSEQAALLDIARRGYLGECQDRWDGRTSELMALVTHMRQSIEACLSQENSQRPRHF</sequence>
<evidence type="ECO:0000256" key="3">
    <source>
        <dbReference type="ARBA" id="ARBA00035126"/>
    </source>
</evidence>
<dbReference type="GO" id="GO:0046677">
    <property type="term" value="P:response to antibiotic"/>
    <property type="evidence" value="ECO:0007669"/>
    <property type="project" value="UniProtKB-KW"/>
</dbReference>
<evidence type="ECO:0000256" key="4">
    <source>
        <dbReference type="ARBA" id="ARBA00035252"/>
    </source>
</evidence>
<dbReference type="NCBIfam" id="NF010309">
    <property type="entry name" value="PRK13746.1"/>
    <property type="match status" value="1"/>
</dbReference>
<dbReference type="InterPro" id="IPR043519">
    <property type="entry name" value="NT_sf"/>
</dbReference>
<dbReference type="SUPFAM" id="SSF81301">
    <property type="entry name" value="Nucleotidyltransferase"/>
    <property type="match status" value="1"/>
</dbReference>
<evidence type="ECO:0000259" key="9">
    <source>
        <dbReference type="Pfam" id="PF18765"/>
    </source>
</evidence>
<keyword evidence="1 7" id="KW-0808">Transferase</keyword>
<dbReference type="GO" id="GO:0005524">
    <property type="term" value="F:ATP binding"/>
    <property type="evidence" value="ECO:0007669"/>
    <property type="project" value="UniProtKB-KW"/>
</dbReference>
<dbReference type="CDD" id="cd05403">
    <property type="entry name" value="NT_KNTase_like"/>
    <property type="match status" value="1"/>
</dbReference>
<feature type="domain" description="Polymerase beta nucleotidyltransferase" evidence="9">
    <location>
        <begin position="33"/>
        <end position="84"/>
    </location>
</feature>
<dbReference type="OrthoDB" id="7058480at2"/>
<dbReference type="EC" id="2.7.7.47" evidence="3 7"/>
<keyword evidence="11" id="KW-1185">Reference proteome</keyword>
<evidence type="ECO:0000256" key="6">
    <source>
        <dbReference type="ARBA" id="ARBA00048566"/>
    </source>
</evidence>
<evidence type="ECO:0000256" key="2">
    <source>
        <dbReference type="ARBA" id="ARBA00023251"/>
    </source>
</evidence>
<evidence type="ECO:0000256" key="7">
    <source>
        <dbReference type="PIRNR" id="PIRNR000819"/>
    </source>
</evidence>
<dbReference type="AlphaFoldDB" id="A0A2N7UED8"/>
<comment type="caution">
    <text evidence="10">The sequence shown here is derived from an EMBL/GenBank/DDBJ whole genome shotgun (WGS) entry which is preliminary data.</text>
</comment>
<gene>
    <name evidence="10" type="ORF">C1H69_00330</name>
</gene>
<keyword evidence="7" id="KW-0547">Nucleotide-binding</keyword>
<dbReference type="GO" id="GO:0009012">
    <property type="term" value="F:aminoglycoside 3''-adenylyltransferase activity"/>
    <property type="evidence" value="ECO:0007669"/>
    <property type="project" value="UniProtKB-EC"/>
</dbReference>
<proteinExistence type="predicted"/>
<reference evidence="10 11" key="1">
    <citation type="submission" date="2018-01" db="EMBL/GenBank/DDBJ databases">
        <title>Halomonas endophytica sp. nov., isolated from storage liquid in the stems of Populus euphratica.</title>
        <authorList>
            <person name="Chen C."/>
        </authorList>
    </citation>
    <scope>NUCLEOTIDE SEQUENCE [LARGE SCALE GENOMIC DNA]</scope>
    <source>
        <strain evidence="10 11">MC28</strain>
    </source>
</reference>
<dbReference type="GO" id="GO:0070566">
    <property type="term" value="F:adenylyltransferase activity"/>
    <property type="evidence" value="ECO:0007669"/>
    <property type="project" value="InterPro"/>
</dbReference>
<dbReference type="InterPro" id="IPR025184">
    <property type="entry name" value="AadA_C"/>
</dbReference>
<dbReference type="RefSeq" id="WP_102651430.1">
    <property type="nucleotide sequence ID" value="NZ_PNRF01000001.1"/>
</dbReference>
<evidence type="ECO:0000313" key="10">
    <source>
        <dbReference type="EMBL" id="PMR78751.1"/>
    </source>
</evidence>
<dbReference type="Gene3D" id="3.30.460.10">
    <property type="entry name" value="Beta Polymerase, domain 2"/>
    <property type="match status" value="1"/>
</dbReference>
<evidence type="ECO:0000313" key="11">
    <source>
        <dbReference type="Proteomes" id="UP000235803"/>
    </source>
</evidence>
<comment type="catalytic activity">
    <reaction evidence="6 7">
        <text>streptomycin + ATP = 3''-O-adenylylstreptomycin + diphosphate</text>
        <dbReference type="Rhea" id="RHEA:20245"/>
        <dbReference type="ChEBI" id="CHEBI:30616"/>
        <dbReference type="ChEBI" id="CHEBI:33019"/>
        <dbReference type="ChEBI" id="CHEBI:58007"/>
        <dbReference type="ChEBI" id="CHEBI:58605"/>
        <dbReference type="EC" id="2.7.7.47"/>
    </reaction>
</comment>
<dbReference type="InterPro" id="IPR024172">
    <property type="entry name" value="AadA/Aad9"/>
</dbReference>